<dbReference type="Pfam" id="PF08241">
    <property type="entry name" value="Methyltransf_11"/>
    <property type="match status" value="1"/>
</dbReference>
<accession>A0A8H7BSH0</accession>
<dbReference type="EMBL" id="JABAYA010000008">
    <property type="protein sequence ID" value="KAF7731640.1"/>
    <property type="molecule type" value="Genomic_DNA"/>
</dbReference>
<dbReference type="GO" id="GO:0008757">
    <property type="term" value="F:S-adenosylmethionine-dependent methyltransferase activity"/>
    <property type="evidence" value="ECO:0007669"/>
    <property type="project" value="InterPro"/>
</dbReference>
<feature type="compositionally biased region" description="Basic residues" evidence="1">
    <location>
        <begin position="39"/>
        <end position="50"/>
    </location>
</feature>
<evidence type="ECO:0000313" key="3">
    <source>
        <dbReference type="EMBL" id="KAF7731640.1"/>
    </source>
</evidence>
<dbReference type="AlphaFoldDB" id="A0A8H7BSH0"/>
<feature type="compositionally biased region" description="Low complexity" evidence="1">
    <location>
        <begin position="13"/>
        <end position="33"/>
    </location>
</feature>
<feature type="domain" description="Methyltransferase type 11" evidence="2">
    <location>
        <begin position="162"/>
        <end position="219"/>
    </location>
</feature>
<dbReference type="CDD" id="cd02440">
    <property type="entry name" value="AdoMet_MTases"/>
    <property type="match status" value="1"/>
</dbReference>
<dbReference type="OrthoDB" id="506498at2759"/>
<gene>
    <name evidence="3" type="ORF">EC973_008809</name>
</gene>
<feature type="region of interest" description="Disordered" evidence="1">
    <location>
        <begin position="1"/>
        <end position="88"/>
    </location>
</feature>
<evidence type="ECO:0000313" key="4">
    <source>
        <dbReference type="Proteomes" id="UP000605846"/>
    </source>
</evidence>
<dbReference type="Proteomes" id="UP000605846">
    <property type="component" value="Unassembled WGS sequence"/>
</dbReference>
<dbReference type="Gene3D" id="3.40.50.150">
    <property type="entry name" value="Vaccinia Virus protein VP39"/>
    <property type="match status" value="1"/>
</dbReference>
<evidence type="ECO:0000256" key="1">
    <source>
        <dbReference type="SAM" id="MobiDB-lite"/>
    </source>
</evidence>
<dbReference type="InterPro" id="IPR029063">
    <property type="entry name" value="SAM-dependent_MTases_sf"/>
</dbReference>
<sequence length="391" mass="44254">MGNSFSSSHHRMSTTTQSSFPTTTSSFPLGSSSVPKYLKPTRKQDRKARKKLQEQRQKSKTESPPKKDRSRLEFNFPGDISAPPIPDDRHRYVGGRKYFNAEVVDMAMEFPDAHFIGIDIYDNFLADLQLPGLSRQRIWQDGHQPAYLPKIGIRQRGDDLHTSESHIDFEVGNILHGLPYPDNTFTLVHMRQMILSIPLVHWKQLLRELVRVTKPGGYIQLVEADVDPVMPQQPPIVNKTINAFRQRGLEPNIATRLDEFLHCVGFEEIDSKYVSMPVGNWGLEIGALWQQNLEVLVKSLQPQLGPVLHYDEEQWDALWKEAIAQLVAQRAFHNIHASWGRKPVTCTESHWESCSLFSQASSFISENNSTAITTTTTSTSISHTVSEGGAV</sequence>
<proteinExistence type="predicted"/>
<name>A0A8H7BSH0_9FUNG</name>
<dbReference type="InterPro" id="IPR013216">
    <property type="entry name" value="Methyltransf_11"/>
</dbReference>
<comment type="caution">
    <text evidence="3">The sequence shown here is derived from an EMBL/GenBank/DDBJ whole genome shotgun (WGS) entry which is preliminary data.</text>
</comment>
<feature type="compositionally biased region" description="Basic and acidic residues" evidence="1">
    <location>
        <begin position="51"/>
        <end position="72"/>
    </location>
</feature>
<organism evidence="3 4">
    <name type="scientific">Apophysomyces ossiformis</name>
    <dbReference type="NCBI Taxonomy" id="679940"/>
    <lineage>
        <taxon>Eukaryota</taxon>
        <taxon>Fungi</taxon>
        <taxon>Fungi incertae sedis</taxon>
        <taxon>Mucoromycota</taxon>
        <taxon>Mucoromycotina</taxon>
        <taxon>Mucoromycetes</taxon>
        <taxon>Mucorales</taxon>
        <taxon>Mucorineae</taxon>
        <taxon>Mucoraceae</taxon>
        <taxon>Apophysomyces</taxon>
    </lineage>
</organism>
<keyword evidence="4" id="KW-1185">Reference proteome</keyword>
<evidence type="ECO:0000259" key="2">
    <source>
        <dbReference type="Pfam" id="PF08241"/>
    </source>
</evidence>
<protein>
    <recommendedName>
        <fullName evidence="2">Methyltransferase type 11 domain-containing protein</fullName>
    </recommendedName>
</protein>
<dbReference type="SUPFAM" id="SSF53335">
    <property type="entry name" value="S-adenosyl-L-methionine-dependent methyltransferases"/>
    <property type="match status" value="1"/>
</dbReference>
<reference evidence="3" key="1">
    <citation type="submission" date="2020-01" db="EMBL/GenBank/DDBJ databases">
        <title>Genome Sequencing of Three Apophysomyces-Like Fungal Strains Confirms a Novel Fungal Genus in the Mucoromycota with divergent Burkholderia-like Endosymbiotic Bacteria.</title>
        <authorList>
            <person name="Stajich J.E."/>
            <person name="Macias A.M."/>
            <person name="Carter-House D."/>
            <person name="Lovett B."/>
            <person name="Kasson L.R."/>
            <person name="Berry K."/>
            <person name="Grigoriev I."/>
            <person name="Chang Y."/>
            <person name="Spatafora J."/>
            <person name="Kasson M.T."/>
        </authorList>
    </citation>
    <scope>NUCLEOTIDE SEQUENCE</scope>
    <source>
        <strain evidence="3">NRRL A-21654</strain>
    </source>
</reference>